<dbReference type="Proteomes" id="UP001165186">
    <property type="component" value="Unassembled WGS sequence"/>
</dbReference>
<keyword evidence="2" id="KW-1185">Reference proteome</keyword>
<evidence type="ECO:0000313" key="2">
    <source>
        <dbReference type="Proteomes" id="UP001165186"/>
    </source>
</evidence>
<name>A0ACB5S338_9PEZI</name>
<reference evidence="1" key="1">
    <citation type="submission" date="2024-09" db="EMBL/GenBank/DDBJ databases">
        <title>Draft Genome Sequences of Neofusicoccum parvum.</title>
        <authorList>
            <person name="Ashida A."/>
            <person name="Camagna M."/>
            <person name="Tanaka A."/>
            <person name="Takemoto D."/>
        </authorList>
    </citation>
    <scope>NUCLEOTIDE SEQUENCE</scope>
    <source>
        <strain evidence="1">PPO83</strain>
    </source>
</reference>
<gene>
    <name evidence="1" type="primary">g11173</name>
    <name evidence="1" type="ORF">NpPPO83_00011173</name>
</gene>
<organism evidence="1 2">
    <name type="scientific">Neofusicoccum parvum</name>
    <dbReference type="NCBI Taxonomy" id="310453"/>
    <lineage>
        <taxon>Eukaryota</taxon>
        <taxon>Fungi</taxon>
        <taxon>Dikarya</taxon>
        <taxon>Ascomycota</taxon>
        <taxon>Pezizomycotina</taxon>
        <taxon>Dothideomycetes</taxon>
        <taxon>Dothideomycetes incertae sedis</taxon>
        <taxon>Botryosphaeriales</taxon>
        <taxon>Botryosphaeriaceae</taxon>
        <taxon>Neofusicoccum</taxon>
    </lineage>
</organism>
<accession>A0ACB5S338</accession>
<protein>
    <submittedName>
        <fullName evidence="1">Phosphoadenosine phosphosulfate reductase</fullName>
    </submittedName>
</protein>
<sequence>MTAATNHVLKPQPQDPLLPDAPLPLADLCARLDDRITTFLRDDSLADARLRAVQDQTRTALGVIEEALQRYSLDELSLSYNGGKDCLVLLVLYLCALHRRSTSTATPLPKTVETVYIQSSHPFPEVESFVAESSDAYNLTLKTYNAPMKAAFELYLRDQPSVKAIFVGTRRTDPHGEHLTHFDPTDHGWPSFMRIHPVIDWHYVEIWTFIRHLGIPYCQLYDQGYTSLGGTTDTHPNPALRIPSTEVDGDRKDGKFRPAYELVEDYEERLGRDKGTNSRKAAPQPSP</sequence>
<evidence type="ECO:0000313" key="1">
    <source>
        <dbReference type="EMBL" id="GME27213.1"/>
    </source>
</evidence>
<proteinExistence type="predicted"/>
<dbReference type="EMBL" id="BSXG01000035">
    <property type="protein sequence ID" value="GME27213.1"/>
    <property type="molecule type" value="Genomic_DNA"/>
</dbReference>
<comment type="caution">
    <text evidence="1">The sequence shown here is derived from an EMBL/GenBank/DDBJ whole genome shotgun (WGS) entry which is preliminary data.</text>
</comment>